<evidence type="ECO:0000313" key="2">
    <source>
        <dbReference type="EMBL" id="VDP85276.1"/>
    </source>
</evidence>
<name>A0A183Q4S7_9TREM</name>
<dbReference type="PANTHER" id="PTHR47027">
    <property type="entry name" value="REVERSE TRANSCRIPTASE DOMAIN-CONTAINING PROTEIN"/>
    <property type="match status" value="1"/>
</dbReference>
<dbReference type="STRING" id="31246.A0A183Q4S7"/>
<dbReference type="Proteomes" id="UP000269396">
    <property type="component" value="Unassembled WGS sequence"/>
</dbReference>
<dbReference type="Pfam" id="PF20049">
    <property type="entry name" value="DUF6451"/>
    <property type="match status" value="1"/>
</dbReference>
<feature type="region of interest" description="Disordered" evidence="1">
    <location>
        <begin position="140"/>
        <end position="189"/>
    </location>
</feature>
<dbReference type="PANTHER" id="PTHR47027:SF25">
    <property type="entry name" value="REVERSE TRANSCRIPTASE DOMAIN-CONTAINING PROTEIN"/>
    <property type="match status" value="1"/>
</dbReference>
<protein>
    <submittedName>
        <fullName evidence="2">Uncharacterized protein</fullName>
    </submittedName>
</protein>
<organism evidence="2 3">
    <name type="scientific">Schistosoma mattheei</name>
    <dbReference type="NCBI Taxonomy" id="31246"/>
    <lineage>
        <taxon>Eukaryota</taxon>
        <taxon>Metazoa</taxon>
        <taxon>Spiralia</taxon>
        <taxon>Lophotrochozoa</taxon>
        <taxon>Platyhelminthes</taxon>
        <taxon>Trematoda</taxon>
        <taxon>Digenea</taxon>
        <taxon>Strigeidida</taxon>
        <taxon>Schistosomatoidea</taxon>
        <taxon>Schistosomatidae</taxon>
        <taxon>Schistosoma</taxon>
    </lineage>
</organism>
<accession>A0A183Q4S7</accession>
<dbReference type="InterPro" id="IPR045609">
    <property type="entry name" value="DUF6451"/>
</dbReference>
<keyword evidence="3" id="KW-1185">Reference proteome</keyword>
<reference evidence="2 3" key="1">
    <citation type="submission" date="2018-11" db="EMBL/GenBank/DDBJ databases">
        <authorList>
            <consortium name="Pathogen Informatics"/>
        </authorList>
    </citation>
    <scope>NUCLEOTIDE SEQUENCE [LARGE SCALE GENOMIC DNA]</scope>
    <source>
        <strain>Denwood</strain>
        <strain evidence="3">Zambia</strain>
    </source>
</reference>
<evidence type="ECO:0000256" key="1">
    <source>
        <dbReference type="SAM" id="MobiDB-lite"/>
    </source>
</evidence>
<dbReference type="EMBL" id="UZAL01047881">
    <property type="protein sequence ID" value="VDP85276.1"/>
    <property type="molecule type" value="Genomic_DNA"/>
</dbReference>
<feature type="compositionally biased region" description="Polar residues" evidence="1">
    <location>
        <begin position="103"/>
        <end position="113"/>
    </location>
</feature>
<gene>
    <name evidence="2" type="ORF">SMTD_LOCUS21613</name>
</gene>
<feature type="region of interest" description="Disordered" evidence="1">
    <location>
        <begin position="103"/>
        <end position="127"/>
    </location>
</feature>
<proteinExistence type="predicted"/>
<dbReference type="AlphaFoldDB" id="A0A183Q4S7"/>
<evidence type="ECO:0000313" key="3">
    <source>
        <dbReference type="Proteomes" id="UP000269396"/>
    </source>
</evidence>
<feature type="compositionally biased region" description="Basic and acidic residues" evidence="1">
    <location>
        <begin position="157"/>
        <end position="189"/>
    </location>
</feature>
<sequence length="219" mass="25072">MQEKTTSVVAVSAAEGLNIHKRKNKILRYNTACTNPVTIDGKDLEDVKTFTYLGSIINEHGGSDADVKARIGKPRAAYLQLRNIWNSKQLSTNTKLSEQNTSYPLARHYQQQPIVRENKPDPSGGRNQKEVLEVDRTHNEECIQLRGKTSPQLESSMPKEKRNTKEHSTTRNGDRHEENELELARTRKERPGQSWLENYGWRPMIHWGQRAQVSVQTSI</sequence>